<protein>
    <recommendedName>
        <fullName evidence="1">Integrase zinc-binding domain-containing protein</fullName>
    </recommendedName>
</protein>
<gene>
    <name evidence="2" type="ORF">V7S43_009988</name>
</gene>
<dbReference type="Pfam" id="PF17921">
    <property type="entry name" value="Integrase_H2C2"/>
    <property type="match status" value="1"/>
</dbReference>
<dbReference type="Proteomes" id="UP001632037">
    <property type="component" value="Unassembled WGS sequence"/>
</dbReference>
<keyword evidence="3" id="KW-1185">Reference proteome</keyword>
<dbReference type="EMBL" id="JBIMZQ010000022">
    <property type="protein sequence ID" value="KAL3664808.1"/>
    <property type="molecule type" value="Genomic_DNA"/>
</dbReference>
<evidence type="ECO:0000259" key="1">
    <source>
        <dbReference type="Pfam" id="PF17921"/>
    </source>
</evidence>
<evidence type="ECO:0000313" key="3">
    <source>
        <dbReference type="Proteomes" id="UP001632037"/>
    </source>
</evidence>
<dbReference type="AlphaFoldDB" id="A0ABD3FDH0"/>
<dbReference type="InterPro" id="IPR041588">
    <property type="entry name" value="Integrase_H2C2"/>
</dbReference>
<reference evidence="2 3" key="1">
    <citation type="submission" date="2024-09" db="EMBL/GenBank/DDBJ databases">
        <title>Genome sequencing and assembly of Phytophthora oleae, isolate VK10A, causative agent of rot of olive drupes.</title>
        <authorList>
            <person name="Conti Taguali S."/>
            <person name="Riolo M."/>
            <person name="La Spada F."/>
            <person name="Cacciola S.O."/>
            <person name="Dionisio G."/>
        </authorList>
    </citation>
    <scope>NUCLEOTIDE SEQUENCE [LARGE SCALE GENOMIC DNA]</scope>
    <source>
        <strain evidence="2 3">VK10A</strain>
    </source>
</reference>
<name>A0ABD3FDH0_9STRA</name>
<evidence type="ECO:0000313" key="2">
    <source>
        <dbReference type="EMBL" id="KAL3664808.1"/>
    </source>
</evidence>
<organism evidence="2 3">
    <name type="scientific">Phytophthora oleae</name>
    <dbReference type="NCBI Taxonomy" id="2107226"/>
    <lineage>
        <taxon>Eukaryota</taxon>
        <taxon>Sar</taxon>
        <taxon>Stramenopiles</taxon>
        <taxon>Oomycota</taxon>
        <taxon>Peronosporomycetes</taxon>
        <taxon>Peronosporales</taxon>
        <taxon>Peronosporaceae</taxon>
        <taxon>Phytophthora</taxon>
    </lineage>
</organism>
<proteinExistence type="predicted"/>
<comment type="caution">
    <text evidence="2">The sequence shown here is derived from an EMBL/GenBank/DDBJ whole genome shotgun (WGS) entry which is preliminary data.</text>
</comment>
<feature type="domain" description="Integrase zinc-binding" evidence="1">
    <location>
        <begin position="1"/>
        <end position="33"/>
    </location>
</feature>
<sequence length="98" mass="11025">MTNTITRVFQWKGMDANVGRCVKGCPTCLKSKHPTVKYAKLPSKSVTVHPWYDVAIYSIDPCDKQQFRGMAVIATSTRLCELHPVEKRFGHARCACLP</sequence>
<accession>A0ABD3FDH0</accession>